<organism evidence="1 2">
    <name type="scientific">Batillaria attramentaria</name>
    <dbReference type="NCBI Taxonomy" id="370345"/>
    <lineage>
        <taxon>Eukaryota</taxon>
        <taxon>Metazoa</taxon>
        <taxon>Spiralia</taxon>
        <taxon>Lophotrochozoa</taxon>
        <taxon>Mollusca</taxon>
        <taxon>Gastropoda</taxon>
        <taxon>Caenogastropoda</taxon>
        <taxon>Sorbeoconcha</taxon>
        <taxon>Cerithioidea</taxon>
        <taxon>Batillariidae</taxon>
        <taxon>Batillaria</taxon>
    </lineage>
</organism>
<dbReference type="AlphaFoldDB" id="A0ABD0LLR8"/>
<reference evidence="1 2" key="1">
    <citation type="journal article" date="2023" name="Sci. Data">
        <title>Genome assembly of the Korean intertidal mud-creeper Batillaria attramentaria.</title>
        <authorList>
            <person name="Patra A.K."/>
            <person name="Ho P.T."/>
            <person name="Jun S."/>
            <person name="Lee S.J."/>
            <person name="Kim Y."/>
            <person name="Won Y.J."/>
        </authorList>
    </citation>
    <scope>NUCLEOTIDE SEQUENCE [LARGE SCALE GENOMIC DNA]</scope>
    <source>
        <strain evidence="1">Wonlab-2016</strain>
    </source>
</reference>
<protein>
    <submittedName>
        <fullName evidence="1">Uncharacterized protein</fullName>
    </submittedName>
</protein>
<proteinExistence type="predicted"/>
<dbReference type="EMBL" id="JACVVK020000036">
    <property type="protein sequence ID" value="KAK7500509.1"/>
    <property type="molecule type" value="Genomic_DNA"/>
</dbReference>
<gene>
    <name evidence="1" type="ORF">BaRGS_00008084</name>
</gene>
<dbReference type="Proteomes" id="UP001519460">
    <property type="component" value="Unassembled WGS sequence"/>
</dbReference>
<keyword evidence="2" id="KW-1185">Reference proteome</keyword>
<name>A0ABD0LLR8_9CAEN</name>
<evidence type="ECO:0000313" key="1">
    <source>
        <dbReference type="EMBL" id="KAK7500509.1"/>
    </source>
</evidence>
<accession>A0ABD0LLR8</accession>
<comment type="caution">
    <text evidence="1">The sequence shown here is derived from an EMBL/GenBank/DDBJ whole genome shotgun (WGS) entry which is preliminary data.</text>
</comment>
<evidence type="ECO:0000313" key="2">
    <source>
        <dbReference type="Proteomes" id="UP001519460"/>
    </source>
</evidence>
<sequence length="159" mass="17549">MRDRLNAGAGEAVVLEAEDVHMVLQHVNPNKAAGPDKVKPRVFKRADGNKVKDNFRDCSELALSLTDAYILEVACHFFGVETCHDVPTKHLPEQPPESVSQEEQRKWMADACGKLIGTFVWNSTMMHLAQEDGMTSPKSAPKEVRVVMPDEAEGGNSMC</sequence>